<proteinExistence type="predicted"/>
<dbReference type="Proteomes" id="UP000557872">
    <property type="component" value="Unassembled WGS sequence"/>
</dbReference>
<feature type="transmembrane region" description="Helical" evidence="8">
    <location>
        <begin position="324"/>
        <end position="353"/>
    </location>
</feature>
<keyword evidence="4" id="KW-0256">Endoplasmic reticulum</keyword>
<evidence type="ECO:0000256" key="2">
    <source>
        <dbReference type="ARBA" id="ARBA00004586"/>
    </source>
</evidence>
<dbReference type="PANTHER" id="PTHR13416:SF2">
    <property type="entry name" value="TRANSMEMBRANE PROTEIN 43"/>
    <property type="match status" value="1"/>
</dbReference>
<dbReference type="RefSeq" id="WP_178932464.1">
    <property type="nucleotide sequence ID" value="NZ_JACBAZ010000003.1"/>
</dbReference>
<dbReference type="GO" id="GO:0012505">
    <property type="term" value="C:endomembrane system"/>
    <property type="evidence" value="ECO:0007669"/>
    <property type="project" value="UniProtKB-SubCell"/>
</dbReference>
<evidence type="ECO:0000256" key="8">
    <source>
        <dbReference type="SAM" id="Phobius"/>
    </source>
</evidence>
<organism evidence="9 10">
    <name type="scientific">Oceaniferula marina</name>
    <dbReference type="NCBI Taxonomy" id="2748318"/>
    <lineage>
        <taxon>Bacteria</taxon>
        <taxon>Pseudomonadati</taxon>
        <taxon>Verrucomicrobiota</taxon>
        <taxon>Verrucomicrobiia</taxon>
        <taxon>Verrucomicrobiales</taxon>
        <taxon>Verrucomicrobiaceae</taxon>
        <taxon>Oceaniferula</taxon>
    </lineage>
</organism>
<evidence type="ECO:0000256" key="6">
    <source>
        <dbReference type="ARBA" id="ARBA00023136"/>
    </source>
</evidence>
<keyword evidence="6 8" id="KW-0472">Membrane</keyword>
<evidence type="ECO:0000256" key="1">
    <source>
        <dbReference type="ARBA" id="ARBA00004127"/>
    </source>
</evidence>
<dbReference type="GO" id="GO:0071763">
    <property type="term" value="P:nuclear membrane organization"/>
    <property type="evidence" value="ECO:0007669"/>
    <property type="project" value="TreeGrafter"/>
</dbReference>
<dbReference type="Pfam" id="PF07787">
    <property type="entry name" value="TMEM43"/>
    <property type="match status" value="1"/>
</dbReference>
<dbReference type="PANTHER" id="PTHR13416">
    <property type="match status" value="1"/>
</dbReference>
<feature type="transmembrane region" description="Helical" evidence="8">
    <location>
        <begin position="359"/>
        <end position="376"/>
    </location>
</feature>
<keyword evidence="5 8" id="KW-1133">Transmembrane helix</keyword>
<feature type="transmembrane region" description="Helical" evidence="8">
    <location>
        <begin position="294"/>
        <end position="312"/>
    </location>
</feature>
<dbReference type="AlphaFoldDB" id="A0A851GLH3"/>
<protein>
    <submittedName>
        <fullName evidence="9">TMEM43 family protein</fullName>
    </submittedName>
</protein>
<evidence type="ECO:0000256" key="4">
    <source>
        <dbReference type="ARBA" id="ARBA00022824"/>
    </source>
</evidence>
<evidence type="ECO:0000256" key="7">
    <source>
        <dbReference type="SAM" id="MobiDB-lite"/>
    </source>
</evidence>
<evidence type="ECO:0000256" key="3">
    <source>
        <dbReference type="ARBA" id="ARBA00022692"/>
    </source>
</evidence>
<keyword evidence="3 8" id="KW-0812">Transmembrane</keyword>
<evidence type="ECO:0000256" key="5">
    <source>
        <dbReference type="ARBA" id="ARBA00022989"/>
    </source>
</evidence>
<feature type="compositionally biased region" description="Basic and acidic residues" evidence="7">
    <location>
        <begin position="146"/>
        <end position="157"/>
    </location>
</feature>
<evidence type="ECO:0000313" key="9">
    <source>
        <dbReference type="EMBL" id="NWK55927.1"/>
    </source>
</evidence>
<sequence>MSNDSFTETVSTGWFSRIGDSIKGIFLGLLMVVAAFPILFINEGCAVDVRKTLDQGSKEVIDVESSAVDPANEGKLIHLTGQASSPKEIGDKDFRVSSQSLRLEREVSMFQWKESSEEKTKKKLGGGTETTTTYTYTKDWHKGRIDSSQFEKPDGHHNPSPKVSSSSWTAPDAKLGAFTLNASLIEKIDSFQPIHIHEDNTSRQVAASNKKLHIHDGIYYYGKSPDAPEVGDLRISFRHIPSPTEVSMIAQQKGTGFEPFIGKSGASIYMLQVGNHSAQAMIEQAKNSNSTKTWIIRGVGLLVMFFGFSLIFNPLSVVADVIPIAGSIVGVGTGIVSFLLAVPLSLATIAVAWVYYRPIIGIPLLIAAAVGIFFLIQKLYRYNRSRG</sequence>
<dbReference type="EMBL" id="JACBAZ010000003">
    <property type="protein sequence ID" value="NWK55927.1"/>
    <property type="molecule type" value="Genomic_DNA"/>
</dbReference>
<gene>
    <name evidence="9" type="ORF">HW115_09910</name>
</gene>
<dbReference type="InterPro" id="IPR012430">
    <property type="entry name" value="TMEM43_fam"/>
</dbReference>
<reference evidence="9 10" key="1">
    <citation type="submission" date="2020-07" db="EMBL/GenBank/DDBJ databases">
        <title>Roseicoccus Jingziensis gen. nov., sp. nov., isolated from coastal seawater.</title>
        <authorList>
            <person name="Feng X."/>
        </authorList>
    </citation>
    <scope>NUCLEOTIDE SEQUENCE [LARGE SCALE GENOMIC DNA]</scope>
    <source>
        <strain evidence="9 10">N1E253</strain>
    </source>
</reference>
<keyword evidence="10" id="KW-1185">Reference proteome</keyword>
<evidence type="ECO:0000313" key="10">
    <source>
        <dbReference type="Proteomes" id="UP000557872"/>
    </source>
</evidence>
<feature type="region of interest" description="Disordered" evidence="7">
    <location>
        <begin position="146"/>
        <end position="168"/>
    </location>
</feature>
<comment type="subcellular location">
    <subcellularLocation>
        <location evidence="1">Endomembrane system</location>
        <topology evidence="1">Multi-pass membrane protein</topology>
    </subcellularLocation>
    <subcellularLocation>
        <location evidence="2">Endoplasmic reticulum membrane</location>
    </subcellularLocation>
</comment>
<feature type="transmembrane region" description="Helical" evidence="8">
    <location>
        <begin position="21"/>
        <end position="41"/>
    </location>
</feature>
<comment type="caution">
    <text evidence="9">The sequence shown here is derived from an EMBL/GenBank/DDBJ whole genome shotgun (WGS) entry which is preliminary data.</text>
</comment>
<accession>A0A851GLH3</accession>
<dbReference type="GO" id="GO:0006629">
    <property type="term" value="P:lipid metabolic process"/>
    <property type="evidence" value="ECO:0007669"/>
    <property type="project" value="TreeGrafter"/>
</dbReference>
<name>A0A851GLH3_9BACT</name>